<evidence type="ECO:0000256" key="1">
    <source>
        <dbReference type="SAM" id="MobiDB-lite"/>
    </source>
</evidence>
<dbReference type="SUPFAM" id="SSF57756">
    <property type="entry name" value="Retrovirus zinc finger-like domains"/>
    <property type="match status" value="1"/>
</dbReference>
<gene>
    <name evidence="3" type="ORF">MGAL_10B074591</name>
</gene>
<reference evidence="3" key="1">
    <citation type="submission" date="2018-11" db="EMBL/GenBank/DDBJ databases">
        <authorList>
            <person name="Alioto T."/>
            <person name="Alioto T."/>
        </authorList>
    </citation>
    <scope>NUCLEOTIDE SEQUENCE</scope>
</reference>
<comment type="caution">
    <text evidence="3">The sequence shown here is derived from an EMBL/GenBank/DDBJ whole genome shotgun (WGS) entry which is preliminary data.</text>
</comment>
<dbReference type="SMART" id="SM00343">
    <property type="entry name" value="ZnF_C2HC"/>
    <property type="match status" value="2"/>
</dbReference>
<dbReference type="GO" id="GO:0008270">
    <property type="term" value="F:zinc ion binding"/>
    <property type="evidence" value="ECO:0007669"/>
    <property type="project" value="InterPro"/>
</dbReference>
<dbReference type="GO" id="GO:0003676">
    <property type="term" value="F:nucleic acid binding"/>
    <property type="evidence" value="ECO:0007669"/>
    <property type="project" value="InterPro"/>
</dbReference>
<dbReference type="InterPro" id="IPR001878">
    <property type="entry name" value="Znf_CCHC"/>
</dbReference>
<feature type="domain" description="CCHC-type" evidence="2">
    <location>
        <begin position="233"/>
        <end position="249"/>
    </location>
</feature>
<name>A0A8B6DG07_MYTGA</name>
<feature type="compositionally biased region" description="Polar residues" evidence="1">
    <location>
        <begin position="381"/>
        <end position="390"/>
    </location>
</feature>
<feature type="compositionally biased region" description="Polar residues" evidence="1">
    <location>
        <begin position="270"/>
        <end position="280"/>
    </location>
</feature>
<sequence length="426" mass="48088">MATAGKPQNDSDVSHNTNSSKTYNDAVKLGLIPKDYLNGEPHVNIHETLSSVKPVFILETDLFGEVKPSPDQFLTHLELYNSIDSCIPKSHLKGLQRVRGMWRIYPDSDNDRVTLITKKIIVRNKLINVYSTNPKSSEYSSLLYLRVRVKDVPCSADDGQILRAIENEGKCTVHKLNRERLRVDGLLTECQTGDRILFCDPLEKPLPRFIRIGKYRATVFHKDQMPSTNENLVCNKCFQSGHRFRDCQNDWVCKQCKLPGHKQADCPSFEAQNKESNSMPHENEPKSSSSSQSDTDSDESNTESIDDTPEENMHVAVSKSATKVNPKKLSNVLGKASKKITKETFSFENKTNDILEEVENPKKKKKKTTKRRKKSGDATAKKSNIQTTMFQFGAGTPDSRSEKRPATTPTDEVHERSVPIQKPKGH</sequence>
<keyword evidence="4" id="KW-1185">Reference proteome</keyword>
<organism evidence="3 4">
    <name type="scientific">Mytilus galloprovincialis</name>
    <name type="common">Mediterranean mussel</name>
    <dbReference type="NCBI Taxonomy" id="29158"/>
    <lineage>
        <taxon>Eukaryota</taxon>
        <taxon>Metazoa</taxon>
        <taxon>Spiralia</taxon>
        <taxon>Lophotrochozoa</taxon>
        <taxon>Mollusca</taxon>
        <taxon>Bivalvia</taxon>
        <taxon>Autobranchia</taxon>
        <taxon>Pteriomorphia</taxon>
        <taxon>Mytilida</taxon>
        <taxon>Mytiloidea</taxon>
        <taxon>Mytilidae</taxon>
        <taxon>Mytilinae</taxon>
        <taxon>Mytilus</taxon>
    </lineage>
</organism>
<feature type="compositionally biased region" description="Basic and acidic residues" evidence="1">
    <location>
        <begin position="399"/>
        <end position="417"/>
    </location>
</feature>
<dbReference type="InterPro" id="IPR036875">
    <property type="entry name" value="Znf_CCHC_sf"/>
</dbReference>
<feature type="compositionally biased region" description="Acidic residues" evidence="1">
    <location>
        <begin position="295"/>
        <end position="310"/>
    </location>
</feature>
<proteinExistence type="predicted"/>
<dbReference type="Proteomes" id="UP000596742">
    <property type="component" value="Unassembled WGS sequence"/>
</dbReference>
<evidence type="ECO:0000259" key="2">
    <source>
        <dbReference type="SMART" id="SM00343"/>
    </source>
</evidence>
<dbReference type="OrthoDB" id="3863715at2759"/>
<feature type="region of interest" description="Disordered" evidence="1">
    <location>
        <begin position="358"/>
        <end position="426"/>
    </location>
</feature>
<evidence type="ECO:0000313" key="4">
    <source>
        <dbReference type="Proteomes" id="UP000596742"/>
    </source>
</evidence>
<dbReference type="Gene3D" id="4.10.60.10">
    <property type="entry name" value="Zinc finger, CCHC-type"/>
    <property type="match status" value="1"/>
</dbReference>
<accession>A0A8B6DG07</accession>
<evidence type="ECO:0000313" key="3">
    <source>
        <dbReference type="EMBL" id="VDI18127.1"/>
    </source>
</evidence>
<dbReference type="AlphaFoldDB" id="A0A8B6DG07"/>
<dbReference type="EMBL" id="UYJE01003296">
    <property type="protein sequence ID" value="VDI18127.1"/>
    <property type="molecule type" value="Genomic_DNA"/>
</dbReference>
<feature type="region of interest" description="Disordered" evidence="1">
    <location>
        <begin position="1"/>
        <end position="21"/>
    </location>
</feature>
<feature type="compositionally biased region" description="Basic residues" evidence="1">
    <location>
        <begin position="362"/>
        <end position="374"/>
    </location>
</feature>
<feature type="region of interest" description="Disordered" evidence="1">
    <location>
        <begin position="267"/>
        <end position="322"/>
    </location>
</feature>
<protein>
    <recommendedName>
        <fullName evidence="2">CCHC-type domain-containing protein</fullName>
    </recommendedName>
</protein>
<feature type="domain" description="CCHC-type" evidence="2">
    <location>
        <begin position="252"/>
        <end position="268"/>
    </location>
</feature>